<feature type="domain" description="Septum formation inhibitor MinC C-terminal" evidence="7">
    <location>
        <begin position="115"/>
        <end position="214"/>
    </location>
</feature>
<dbReference type="PATRIC" id="fig|49338.4.peg.3653"/>
<dbReference type="InterPro" id="IPR036145">
    <property type="entry name" value="MinC_C_sf"/>
</dbReference>
<dbReference type="AlphaFoldDB" id="A0A098B4G6"/>
<keyword evidence="2 6" id="KW-0132">Cell division</keyword>
<dbReference type="InterPro" id="IPR013033">
    <property type="entry name" value="MinC"/>
</dbReference>
<reference evidence="9" key="1">
    <citation type="submission" date="2014-07" db="EMBL/GenBank/DDBJ databases">
        <authorList>
            <person name="Hornung V.Bastian."/>
        </authorList>
    </citation>
    <scope>NUCLEOTIDE SEQUENCE</scope>
    <source>
        <strain evidence="9">PCE-S</strain>
    </source>
</reference>
<feature type="domain" description="Septum site-determining protein MinC N-terminal" evidence="8">
    <location>
        <begin position="7"/>
        <end position="74"/>
    </location>
</feature>
<dbReference type="InterPro" id="IPR005526">
    <property type="entry name" value="Septum_form_inhib_MinC_C"/>
</dbReference>
<dbReference type="PANTHER" id="PTHR34108">
    <property type="entry name" value="SEPTUM SITE-DETERMINING PROTEIN MINC"/>
    <property type="match status" value="1"/>
</dbReference>
<comment type="subunit">
    <text evidence="5 6">Interacts with MinD and FtsZ.</text>
</comment>
<comment type="function">
    <text evidence="6">Cell division inhibitor that blocks the formation of polar Z ring septums. Rapidly oscillates between the poles of the cell to destabilize FtsZ filaments that have formed before they mature into polar Z rings. Prevents FtsZ polymerization.</text>
</comment>
<dbReference type="InterPro" id="IPR055219">
    <property type="entry name" value="MinC_N_1"/>
</dbReference>
<dbReference type="EMBL" id="LK996017">
    <property type="protein sequence ID" value="CDX03285.1"/>
    <property type="molecule type" value="Genomic_DNA"/>
</dbReference>
<evidence type="ECO:0000256" key="2">
    <source>
        <dbReference type="ARBA" id="ARBA00022618"/>
    </source>
</evidence>
<organism evidence="9">
    <name type="scientific">Desulfitobacterium hafniense</name>
    <name type="common">Desulfitobacterium frappieri</name>
    <dbReference type="NCBI Taxonomy" id="49338"/>
    <lineage>
        <taxon>Bacteria</taxon>
        <taxon>Bacillati</taxon>
        <taxon>Bacillota</taxon>
        <taxon>Clostridia</taxon>
        <taxon>Eubacteriales</taxon>
        <taxon>Desulfitobacteriaceae</taxon>
        <taxon>Desulfitobacterium</taxon>
    </lineage>
</organism>
<dbReference type="InterPro" id="IPR016098">
    <property type="entry name" value="CAP/MinC_C"/>
</dbReference>
<dbReference type="RefSeq" id="WP_208925960.1">
    <property type="nucleotide sequence ID" value="NZ_LK996017.1"/>
</dbReference>
<dbReference type="Pfam" id="PF22642">
    <property type="entry name" value="MinC_N_1"/>
    <property type="match status" value="1"/>
</dbReference>
<dbReference type="GO" id="GO:0000917">
    <property type="term" value="P:division septum assembly"/>
    <property type="evidence" value="ECO:0007669"/>
    <property type="project" value="UniProtKB-KW"/>
</dbReference>
<keyword evidence="3 6" id="KW-0717">Septation</keyword>
<name>A0A098B4G6_DESHA</name>
<sequence>MTRTEHIALKGTREGLILYLDPEAAFSLLMDELKKLLEDSDQFLQGAMVRCYGGEKEYSPEQQEELTCCLAEHSLTLKGWLTAAEVYSSVRKTPAVQEEPQRIPEEGLEEGPSLFVERTLRSGTSIQYDGHVIVLGDVNPGAEIVAGGNIVVIGSLKGVAHAGAKGNRNSTVTAYHLVPTQLRIADLVTRSPEGEQDWRGPECARIKDDRLVVEGIQLNGLRGKGIIR</sequence>
<protein>
    <recommendedName>
        <fullName evidence="6">Probable septum site-determining protein MinC</fullName>
    </recommendedName>
</protein>
<evidence type="ECO:0000256" key="6">
    <source>
        <dbReference type="HAMAP-Rule" id="MF_00267"/>
    </source>
</evidence>
<gene>
    <name evidence="6" type="primary">minC</name>
    <name evidence="9" type="ORF">DPCES_3399</name>
</gene>
<evidence type="ECO:0000259" key="8">
    <source>
        <dbReference type="Pfam" id="PF22642"/>
    </source>
</evidence>
<comment type="similarity">
    <text evidence="1 6">Belongs to the MinC family.</text>
</comment>
<evidence type="ECO:0000259" key="7">
    <source>
        <dbReference type="Pfam" id="PF03775"/>
    </source>
</evidence>
<accession>A0A098B4G6</accession>
<evidence type="ECO:0000313" key="9">
    <source>
        <dbReference type="EMBL" id="CDX03285.1"/>
    </source>
</evidence>
<dbReference type="Gene3D" id="2.160.20.70">
    <property type="match status" value="1"/>
</dbReference>
<evidence type="ECO:0000256" key="3">
    <source>
        <dbReference type="ARBA" id="ARBA00023210"/>
    </source>
</evidence>
<dbReference type="Pfam" id="PF03775">
    <property type="entry name" value="MinC_C"/>
    <property type="match status" value="1"/>
</dbReference>
<dbReference type="NCBIfam" id="TIGR01222">
    <property type="entry name" value="minC"/>
    <property type="match status" value="1"/>
</dbReference>
<dbReference type="GO" id="GO:0000902">
    <property type="term" value="P:cell morphogenesis"/>
    <property type="evidence" value="ECO:0007669"/>
    <property type="project" value="InterPro"/>
</dbReference>
<dbReference type="GO" id="GO:1901891">
    <property type="term" value="P:regulation of cell septum assembly"/>
    <property type="evidence" value="ECO:0007669"/>
    <property type="project" value="InterPro"/>
</dbReference>
<dbReference type="Gene3D" id="3.30.160.540">
    <property type="match status" value="1"/>
</dbReference>
<evidence type="ECO:0000256" key="5">
    <source>
        <dbReference type="ARBA" id="ARBA00046874"/>
    </source>
</evidence>
<evidence type="ECO:0000256" key="4">
    <source>
        <dbReference type="ARBA" id="ARBA00023306"/>
    </source>
</evidence>
<dbReference type="PANTHER" id="PTHR34108:SF1">
    <property type="entry name" value="SEPTUM SITE-DETERMINING PROTEIN MINC"/>
    <property type="match status" value="1"/>
</dbReference>
<dbReference type="HAMAP" id="MF_00267">
    <property type="entry name" value="MinC"/>
    <property type="match status" value="1"/>
</dbReference>
<keyword evidence="4 6" id="KW-0131">Cell cycle</keyword>
<dbReference type="SUPFAM" id="SSF63848">
    <property type="entry name" value="Cell-division inhibitor MinC, C-terminal domain"/>
    <property type="match status" value="1"/>
</dbReference>
<proteinExistence type="inferred from homology"/>
<evidence type="ECO:0000256" key="1">
    <source>
        <dbReference type="ARBA" id="ARBA00006291"/>
    </source>
</evidence>